<dbReference type="Gene3D" id="3.90.1720.10">
    <property type="entry name" value="endopeptidase domain like (from Nostoc punctiforme)"/>
    <property type="match status" value="1"/>
</dbReference>
<feature type="domain" description="NlpC/P60" evidence="7">
    <location>
        <begin position="444"/>
        <end position="569"/>
    </location>
</feature>
<proteinExistence type="inferred from homology"/>
<dbReference type="PROSITE" id="PS51935">
    <property type="entry name" value="NLPC_P60"/>
    <property type="match status" value="1"/>
</dbReference>
<evidence type="ECO:0000313" key="8">
    <source>
        <dbReference type="EMBL" id="MSS13865.1"/>
    </source>
</evidence>
<organism evidence="8 9">
    <name type="scientific">Porcincola intestinalis</name>
    <dbReference type="NCBI Taxonomy" id="2606632"/>
    <lineage>
        <taxon>Bacteria</taxon>
        <taxon>Bacillati</taxon>
        <taxon>Bacillota</taxon>
        <taxon>Clostridia</taxon>
        <taxon>Lachnospirales</taxon>
        <taxon>Lachnospiraceae</taxon>
        <taxon>Porcincola</taxon>
    </lineage>
</organism>
<dbReference type="Proteomes" id="UP000481852">
    <property type="component" value="Unassembled WGS sequence"/>
</dbReference>
<evidence type="ECO:0000256" key="5">
    <source>
        <dbReference type="SAM" id="MobiDB-lite"/>
    </source>
</evidence>
<comment type="similarity">
    <text evidence="1">Belongs to the peptidase C40 family.</text>
</comment>
<keyword evidence="6" id="KW-0732">Signal</keyword>
<reference evidence="8 9" key="1">
    <citation type="submission" date="2019-08" db="EMBL/GenBank/DDBJ databases">
        <title>In-depth cultivation of the pig gut microbiome towards novel bacterial diversity and tailored functional studies.</title>
        <authorList>
            <person name="Wylensek D."/>
            <person name="Hitch T.C.A."/>
            <person name="Clavel T."/>
        </authorList>
    </citation>
    <scope>NUCLEOTIDE SEQUENCE [LARGE SCALE GENOMIC DNA]</scope>
    <source>
        <strain evidence="8 9">Oil+RF-744-WCA-WT-11</strain>
    </source>
</reference>
<evidence type="ECO:0000256" key="2">
    <source>
        <dbReference type="ARBA" id="ARBA00022670"/>
    </source>
</evidence>
<feature type="compositionally biased region" description="Acidic residues" evidence="5">
    <location>
        <begin position="172"/>
        <end position="207"/>
    </location>
</feature>
<feature type="compositionally biased region" description="Basic and acidic residues" evidence="5">
    <location>
        <begin position="96"/>
        <end position="113"/>
    </location>
</feature>
<evidence type="ECO:0000256" key="4">
    <source>
        <dbReference type="ARBA" id="ARBA00022807"/>
    </source>
</evidence>
<evidence type="ECO:0000256" key="1">
    <source>
        <dbReference type="ARBA" id="ARBA00007074"/>
    </source>
</evidence>
<dbReference type="InterPro" id="IPR000064">
    <property type="entry name" value="NLP_P60_dom"/>
</dbReference>
<keyword evidence="3" id="KW-0378">Hydrolase</keyword>
<feature type="chain" id="PRO_5026968966" description="NlpC/P60 domain-containing protein" evidence="6">
    <location>
        <begin position="30"/>
        <end position="709"/>
    </location>
</feature>
<dbReference type="PANTHER" id="PTHR47053">
    <property type="entry name" value="MUREIN DD-ENDOPEPTIDASE MEPH-RELATED"/>
    <property type="match status" value="1"/>
</dbReference>
<gene>
    <name evidence="8" type="ORF">FYJ35_02205</name>
</gene>
<dbReference type="AlphaFoldDB" id="A0A6L5X2M2"/>
<protein>
    <recommendedName>
        <fullName evidence="7">NlpC/P60 domain-containing protein</fullName>
    </recommendedName>
</protein>
<feature type="compositionally biased region" description="Basic and acidic residues" evidence="5">
    <location>
        <begin position="128"/>
        <end position="137"/>
    </location>
</feature>
<feature type="region of interest" description="Disordered" evidence="5">
    <location>
        <begin position="48"/>
        <end position="210"/>
    </location>
</feature>
<feature type="signal peptide" evidence="6">
    <location>
        <begin position="1"/>
        <end position="29"/>
    </location>
</feature>
<dbReference type="InterPro" id="IPR051202">
    <property type="entry name" value="Peptidase_C40"/>
</dbReference>
<feature type="compositionally biased region" description="Basic and acidic residues" evidence="5">
    <location>
        <begin position="145"/>
        <end position="155"/>
    </location>
</feature>
<dbReference type="SUPFAM" id="SSF54001">
    <property type="entry name" value="Cysteine proteinases"/>
    <property type="match status" value="1"/>
</dbReference>
<dbReference type="EMBL" id="VULZ01000002">
    <property type="protein sequence ID" value="MSS13865.1"/>
    <property type="molecule type" value="Genomic_DNA"/>
</dbReference>
<name>A0A6L5X2M2_9FIRM</name>
<dbReference type="PROSITE" id="PS51257">
    <property type="entry name" value="PROKAR_LIPOPROTEIN"/>
    <property type="match status" value="1"/>
</dbReference>
<comment type="caution">
    <text evidence="8">The sequence shown here is derived from an EMBL/GenBank/DDBJ whole genome shotgun (WGS) entry which is preliminary data.</text>
</comment>
<accession>A0A6L5X2M2</accession>
<feature type="compositionally biased region" description="Polar residues" evidence="5">
    <location>
        <begin position="58"/>
        <end position="69"/>
    </location>
</feature>
<evidence type="ECO:0000256" key="6">
    <source>
        <dbReference type="SAM" id="SignalP"/>
    </source>
</evidence>
<dbReference type="GO" id="GO:0008234">
    <property type="term" value="F:cysteine-type peptidase activity"/>
    <property type="evidence" value="ECO:0007669"/>
    <property type="project" value="UniProtKB-KW"/>
</dbReference>
<dbReference type="InterPro" id="IPR038765">
    <property type="entry name" value="Papain-like_cys_pep_sf"/>
</dbReference>
<sequence length="709" mass="77549">MKFKRITALLSGAAVLMTTVTGGCFSVPAAETEAERLVIAAERIPSTETLPVPLTESPVETQSAGQTENNAEKEAESDETAATETAPALPEETDPSTEKAAEKEQMPETETKPSENQGEGTESPPETESGKESEKGTESPSGVSESERSSERVSETEQESELQTETGTEISDKEETETEPETESETEILLDEIPEEESESETEEDYSDGSYYYNGSYWDPSWYFRRDFRFSQVKKQYAIAQGERSNRIYEQPDQKSAIVGEIPFFGLVCVLKSIGDWSYVESGDVRGFIPSSKLESGSDTTEMVDLIGEKGFETATSDIEIADNRAFTYTQTTTKDVLADKDSALVLTKAKVLEYPKENARAVGEVQSGSLVYILAEPQDEKDWYFVESGDVRGFIRRSDLFSGGSVASILQDSGNENLATELINPEDNRSLYFSLSSVKPAASSMGEEIAEYATTFVGKIPYVWGGTSLSYGADCSGFVQSIFSSFGINLPRIAQDQGANGEIVPDVSDAQPGDVVYWGSNPHVGIYLGDGKVVHCSGHSYNTAENPGTGPMISNVDFMPITSIRRYIILQDENEGIAETGFRTDGTEYSQKQMELIWAIVAQEDNGSYQGALAVISSAMNRTESGKWGYEGGNALSQLTAPGQYCYSMDRYWKSRLNGNVPDYVKQAVDDCLRRGIRNHSFTSFRSRKGKTTGANAVQIGGNWFFGA</sequence>
<keyword evidence="4" id="KW-0788">Thiol protease</keyword>
<keyword evidence="9" id="KW-1185">Reference proteome</keyword>
<dbReference type="PANTHER" id="PTHR47053:SF1">
    <property type="entry name" value="MUREIN DD-ENDOPEPTIDASE MEPH-RELATED"/>
    <property type="match status" value="1"/>
</dbReference>
<evidence type="ECO:0000256" key="3">
    <source>
        <dbReference type="ARBA" id="ARBA00022801"/>
    </source>
</evidence>
<dbReference type="Pfam" id="PF00877">
    <property type="entry name" value="NLPC_P60"/>
    <property type="match status" value="1"/>
</dbReference>
<evidence type="ECO:0000259" key="7">
    <source>
        <dbReference type="PROSITE" id="PS51935"/>
    </source>
</evidence>
<evidence type="ECO:0000313" key="9">
    <source>
        <dbReference type="Proteomes" id="UP000481852"/>
    </source>
</evidence>
<keyword evidence="2" id="KW-0645">Protease</keyword>
<dbReference type="GO" id="GO:0006508">
    <property type="term" value="P:proteolysis"/>
    <property type="evidence" value="ECO:0007669"/>
    <property type="project" value="UniProtKB-KW"/>
</dbReference>